<organism evidence="1 2">
    <name type="scientific">Pseudomonas syringae pv. atrofaciens</name>
    <dbReference type="NCBI Taxonomy" id="192087"/>
    <lineage>
        <taxon>Bacteria</taxon>
        <taxon>Pseudomonadati</taxon>
        <taxon>Pseudomonadota</taxon>
        <taxon>Gammaproteobacteria</taxon>
        <taxon>Pseudomonadales</taxon>
        <taxon>Pseudomonadaceae</taxon>
        <taxon>Pseudomonas</taxon>
        <taxon>Pseudomonas syringae</taxon>
    </lineage>
</organism>
<accession>A0AAD0MY75</accession>
<sequence length="79" mass="8800">MLRIQHQDKVQGGFIDVIFTLATRMKAMLEHRKTLSRMHGGSQSTGQVRSLTRLNQWPRPSVLAATYEPDHGANALATA</sequence>
<reference evidence="1 2" key="1">
    <citation type="submission" date="2018-04" db="EMBL/GenBank/DDBJ databases">
        <authorList>
            <person name="Cha J.-S."/>
        </authorList>
    </citation>
    <scope>NUCLEOTIDE SEQUENCE [LARGE SCALE GENOMIC DNA]</scope>
    <source>
        <strain evidence="1 2">LMG5095</strain>
    </source>
</reference>
<protein>
    <submittedName>
        <fullName evidence="1">Uncharacterized protein</fullName>
    </submittedName>
</protein>
<name>A0AAD0MY75_PSESX</name>
<gene>
    <name evidence="1" type="ORF">DA456_26985</name>
</gene>
<evidence type="ECO:0000313" key="1">
    <source>
        <dbReference type="EMBL" id="AVX26750.1"/>
    </source>
</evidence>
<dbReference type="EMBL" id="CP028490">
    <property type="protein sequence ID" value="AVX26750.1"/>
    <property type="molecule type" value="Genomic_DNA"/>
</dbReference>
<dbReference type="AlphaFoldDB" id="A0AAD0MY75"/>
<evidence type="ECO:0000313" key="2">
    <source>
        <dbReference type="Proteomes" id="UP000240475"/>
    </source>
</evidence>
<proteinExistence type="predicted"/>
<dbReference type="Proteomes" id="UP000240475">
    <property type="component" value="Chromosome"/>
</dbReference>